<organism evidence="1 2">
    <name type="scientific">[Candida] jaroonii</name>
    <dbReference type="NCBI Taxonomy" id="467808"/>
    <lineage>
        <taxon>Eukaryota</taxon>
        <taxon>Fungi</taxon>
        <taxon>Dikarya</taxon>
        <taxon>Ascomycota</taxon>
        <taxon>Saccharomycotina</taxon>
        <taxon>Pichiomycetes</taxon>
        <taxon>Debaryomycetaceae</taxon>
        <taxon>Yamadazyma</taxon>
    </lineage>
</organism>
<reference evidence="1" key="1">
    <citation type="submission" date="2022-06" db="EMBL/GenBank/DDBJ databases">
        <authorList>
            <person name="Legras J.-L."/>
            <person name="Devillers H."/>
            <person name="Grondin C."/>
        </authorList>
    </citation>
    <scope>NUCLEOTIDE SEQUENCE</scope>
    <source>
        <strain evidence="1">CLIB 1444</strain>
    </source>
</reference>
<evidence type="ECO:0000313" key="1">
    <source>
        <dbReference type="EMBL" id="CAH6723500.1"/>
    </source>
</evidence>
<evidence type="ECO:0000313" key="2">
    <source>
        <dbReference type="Proteomes" id="UP001152531"/>
    </source>
</evidence>
<proteinExistence type="predicted"/>
<keyword evidence="2" id="KW-1185">Reference proteome</keyword>
<accession>A0ACA9YEL2</accession>
<comment type="caution">
    <text evidence="1">The sequence shown here is derived from an EMBL/GenBank/DDBJ whole genome shotgun (WGS) entry which is preliminary data.</text>
</comment>
<dbReference type="Proteomes" id="UP001152531">
    <property type="component" value="Unassembled WGS sequence"/>
</dbReference>
<gene>
    <name evidence="1" type="ORF">CLIB1444_16S00188</name>
</gene>
<dbReference type="EMBL" id="CALSDN010000016">
    <property type="protein sequence ID" value="CAH6723500.1"/>
    <property type="molecule type" value="Genomic_DNA"/>
</dbReference>
<sequence>MGLDKSESFLDVQEYLNSIDNKMLDVDYIVSQLTEDEKCRLLAAEDWWHTIKIPRLDVPAIRFSDGPNGVRGQRHFNSTKTTCFPAATGLAATWNKELLFQVGELLSEECKLKGARLLLGPTVNMARSPLGGRAFESFSEDPVLSGLLASEYINGVQKHGVACALKHLVCNDQELERNSQDSILNPRTLREVYLLPFQLAIKNSKPLSIMTSYNKVNGVHCSEDKDLLQGIVRDEWGFEGLILSDWLGTYSVAESIKAGLDLECPGPSMYRHKMLASAIASKKVDIWEVDERCKAVLKLINDTQSSGIGEYQEEKTRDFEQDKPFLRNLVAEGVVLLKNEKAELPLAQKKKTAVIGFNAAYAAYAGGGSSLCRPYYKVSPLESIQEKLGKENVFYEAGAYSFKFLPSLGNSLKLPNGNTGATLKVYNYPPDFKGDRDLVDELIMDDIGYFRMNDYFNDKLHSRSKFYVDIESTFIPEFTGEYLLGIAVHGTAKLFIDGELIIDNATNQKHGTAFYGQGASEVRSSFNVVAGKKYSYHIEFGAADTSSLVHEGPPIGGGGGLICGGILNIDPQQAIDRAVNLAKQCEQVIVVTGLNKEWESEGADRVNMSLPPHNDELIQSVLKAKPDAVIVVQSGSPVDMSSWVDDCRNLLHISYGGNENGNGLADVIFGDVNPSGRLPLTIPRRLEDNPSYINFGAQRGKVYYGEGVYIGYRYYEKVKRSVLFPFGYGLSYTSFEYNDLQVKHVDEVGENFIEVSVKVKNTGNIDGSEVVQVYVSQIDSTVQRPIKELKDFDKKFIKSGATETLTCKIPLKYATSFWDEERHSWISEKGEYEVLVGGSSDAEFLTQKFQTGSTFFWKGL</sequence>
<protein>
    <submittedName>
        <fullName evidence="1">Probable beta-glucosidase K</fullName>
    </submittedName>
</protein>
<name>A0ACA9YEL2_9ASCO</name>